<dbReference type="InterPro" id="IPR022739">
    <property type="entry name" value="Polyphenol_oxidase_cen"/>
</dbReference>
<dbReference type="Pfam" id="PF12143">
    <property type="entry name" value="PPO1_KFDV"/>
    <property type="match status" value="1"/>
</dbReference>
<keyword evidence="4" id="KW-0883">Thioether bond</keyword>
<evidence type="ECO:0000256" key="6">
    <source>
        <dbReference type="ARBA" id="ARBA00023008"/>
    </source>
</evidence>
<keyword evidence="6" id="KW-0186">Copper</keyword>
<keyword evidence="3" id="KW-0479">Metal-binding</keyword>
<keyword evidence="5" id="KW-0560">Oxidoreductase</keyword>
<dbReference type="SUPFAM" id="SSF48056">
    <property type="entry name" value="Di-copper centre-containing domain"/>
    <property type="match status" value="2"/>
</dbReference>
<dbReference type="InterPro" id="IPR050316">
    <property type="entry name" value="Tyrosinase/Hemocyanin"/>
</dbReference>
<comment type="cofactor">
    <cofactor evidence="1">
        <name>Cu(2+)</name>
        <dbReference type="ChEBI" id="CHEBI:29036"/>
    </cofactor>
</comment>
<dbReference type="InterPro" id="IPR008922">
    <property type="entry name" value="Di-copper_centre_dom_sf"/>
</dbReference>
<organism evidence="9 10">
    <name type="scientific">Ambrosia artemisiifolia</name>
    <name type="common">Common ragweed</name>
    <dbReference type="NCBI Taxonomy" id="4212"/>
    <lineage>
        <taxon>Eukaryota</taxon>
        <taxon>Viridiplantae</taxon>
        <taxon>Streptophyta</taxon>
        <taxon>Embryophyta</taxon>
        <taxon>Tracheophyta</taxon>
        <taxon>Spermatophyta</taxon>
        <taxon>Magnoliopsida</taxon>
        <taxon>eudicotyledons</taxon>
        <taxon>Gunneridae</taxon>
        <taxon>Pentapetalae</taxon>
        <taxon>asterids</taxon>
        <taxon>campanulids</taxon>
        <taxon>Asterales</taxon>
        <taxon>Asteraceae</taxon>
        <taxon>Asteroideae</taxon>
        <taxon>Heliantheae alliance</taxon>
        <taxon>Heliantheae</taxon>
        <taxon>Ambrosia</taxon>
    </lineage>
</organism>
<dbReference type="Proteomes" id="UP001206925">
    <property type="component" value="Unassembled WGS sequence"/>
</dbReference>
<dbReference type="GO" id="GO:0004097">
    <property type="term" value="F:catechol oxidase activity"/>
    <property type="evidence" value="ECO:0007669"/>
    <property type="project" value="InterPro"/>
</dbReference>
<comment type="similarity">
    <text evidence="2">Belongs to the tyrosinase family.</text>
</comment>
<dbReference type="GO" id="GO:0046872">
    <property type="term" value="F:metal ion binding"/>
    <property type="evidence" value="ECO:0007669"/>
    <property type="project" value="UniProtKB-KW"/>
</dbReference>
<keyword evidence="7" id="KW-1015">Disulfide bond</keyword>
<protein>
    <recommendedName>
        <fullName evidence="8">Tyrosinase copper-binding domain-containing protein</fullName>
    </recommendedName>
</protein>
<evidence type="ECO:0000256" key="1">
    <source>
        <dbReference type="ARBA" id="ARBA00001973"/>
    </source>
</evidence>
<dbReference type="Pfam" id="PF12142">
    <property type="entry name" value="PPO1_DWL"/>
    <property type="match status" value="1"/>
</dbReference>
<dbReference type="Pfam" id="PF00264">
    <property type="entry name" value="Tyrosinase"/>
    <property type="match status" value="1"/>
</dbReference>
<dbReference type="InterPro" id="IPR002227">
    <property type="entry name" value="Tyrosinase_Cu-bd"/>
</dbReference>
<dbReference type="PRINTS" id="PR00092">
    <property type="entry name" value="TYROSINASE"/>
</dbReference>
<dbReference type="AlphaFoldDB" id="A0AAD5CPV8"/>
<dbReference type="PANTHER" id="PTHR11474">
    <property type="entry name" value="TYROSINASE FAMILY MEMBER"/>
    <property type="match status" value="1"/>
</dbReference>
<dbReference type="PANTHER" id="PTHR11474:SF97">
    <property type="entry name" value="CATECHOL OXIDASE"/>
    <property type="match status" value="1"/>
</dbReference>
<evidence type="ECO:0000313" key="10">
    <source>
        <dbReference type="Proteomes" id="UP001206925"/>
    </source>
</evidence>
<evidence type="ECO:0000313" key="9">
    <source>
        <dbReference type="EMBL" id="KAI7744336.1"/>
    </source>
</evidence>
<name>A0AAD5CPV8_AMBAR</name>
<reference evidence="9" key="1">
    <citation type="submission" date="2022-06" db="EMBL/GenBank/DDBJ databases">
        <title>Uncovering the hologenomic basis of an extraordinary plant invasion.</title>
        <authorList>
            <person name="Bieker V.C."/>
            <person name="Martin M.D."/>
            <person name="Gilbert T."/>
            <person name="Hodgins K."/>
            <person name="Battlay P."/>
            <person name="Petersen B."/>
            <person name="Wilson J."/>
        </authorList>
    </citation>
    <scope>NUCLEOTIDE SEQUENCE</scope>
    <source>
        <strain evidence="9">AA19_3_7</strain>
        <tissue evidence="9">Leaf</tissue>
    </source>
</reference>
<evidence type="ECO:0000256" key="3">
    <source>
        <dbReference type="ARBA" id="ARBA00022723"/>
    </source>
</evidence>
<dbReference type="EMBL" id="JAMZMK010007547">
    <property type="protein sequence ID" value="KAI7744336.1"/>
    <property type="molecule type" value="Genomic_DNA"/>
</dbReference>
<dbReference type="Gene3D" id="1.10.1280.10">
    <property type="entry name" value="Di-copper center containing domain from catechol oxidase"/>
    <property type="match status" value="2"/>
</dbReference>
<evidence type="ECO:0000259" key="8">
    <source>
        <dbReference type="PROSITE" id="PS00498"/>
    </source>
</evidence>
<evidence type="ECO:0000256" key="2">
    <source>
        <dbReference type="ARBA" id="ARBA00009928"/>
    </source>
</evidence>
<gene>
    <name evidence="9" type="ORF">M8C21_024890</name>
</gene>
<sequence>STTNRSHQRLKNTQTNQTHGFRVSCNSTLDQNDNKLILSTLDQNDNKLILPESQNLVLPNVDRRNLLVGHGGLYTAANLPATIAAPVTSPDITSICKDANSGITNIVGAVRTRKCCPPSLGKTIKPFVFPSETTVRKRWPAHAGTKKQVDDYRRAIQAMRDLPDDHPHSFASQAKIHCAYCNGGYTQVENGFPEIDIQIHNYTRTNQTHGFRVSCNATQDDQNDNKLILPESQNLVLPNVDRRNLLVGLGGLYTAANLPAAIAAPVTSPDITSICKDANSGITNIVGAVRTRKCCPPSLGKTIKPFVFPTETTLINEPSFALPFWKWDEPAGMPMAEMFIPETIDGKPNSLYDVYRDVRHLPPSIVDLDFDGNVKDIPEQQQRACNLATVYRDLVRNGGDTLSFFGGEYVAGDKPVANGAKSVGSVEAGSHTAVHRWVGDSTQPNSEDMGNFYSAGYDPVFYCHHANVDRTWKLWKDLGLPGHVEPTDPDWLNASYVFYDENQELVRVYNKDCVDIGKLKYTFIENSTEVFPWRKSRPAKRRTSDQVASTGDVPTVDKVTFPVTLDNILKVRVKRPAVNRSKEDKAQANEILLINKIKFDSDKFVKFDVFVNDKVKDGVFTTPCDPEYAGGFAQIPHNDMKKMSMSSAARFGLTEILEDTNTEGEEYATVTLVPRVGCEDLTVGEISIKLVPIV</sequence>
<proteinExistence type="inferred from homology"/>
<feature type="domain" description="Tyrosinase copper-binding" evidence="8">
    <location>
        <begin position="458"/>
        <end position="469"/>
    </location>
</feature>
<dbReference type="PROSITE" id="PS00498">
    <property type="entry name" value="TYROSINASE_2"/>
    <property type="match status" value="1"/>
</dbReference>
<evidence type="ECO:0000256" key="7">
    <source>
        <dbReference type="ARBA" id="ARBA00023157"/>
    </source>
</evidence>
<dbReference type="InterPro" id="IPR022740">
    <property type="entry name" value="Polyphenol_oxidase_C"/>
</dbReference>
<evidence type="ECO:0000256" key="4">
    <source>
        <dbReference type="ARBA" id="ARBA00022784"/>
    </source>
</evidence>
<comment type="caution">
    <text evidence="9">The sequence shown here is derived from an EMBL/GenBank/DDBJ whole genome shotgun (WGS) entry which is preliminary data.</text>
</comment>
<accession>A0AAD5CPV8</accession>
<feature type="non-terminal residue" evidence="9">
    <location>
        <position position="1"/>
    </location>
</feature>
<evidence type="ECO:0000256" key="5">
    <source>
        <dbReference type="ARBA" id="ARBA00023002"/>
    </source>
</evidence>
<keyword evidence="10" id="KW-1185">Reference proteome</keyword>